<accession>A0A848LE87</accession>
<dbReference type="PANTHER" id="PTHR47197:SF3">
    <property type="entry name" value="DIHYDRO-HEME D1 DEHYDROGENASE"/>
    <property type="match status" value="1"/>
</dbReference>
<dbReference type="InterPro" id="IPR051200">
    <property type="entry name" value="Host-pathogen_enzymatic-act"/>
</dbReference>
<dbReference type="InterPro" id="IPR015943">
    <property type="entry name" value="WD40/YVTN_repeat-like_dom_sf"/>
</dbReference>
<dbReference type="SUPFAM" id="SSF51004">
    <property type="entry name" value="C-terminal (heme d1) domain of cytochrome cd1-nitrite reductase"/>
    <property type="match status" value="1"/>
</dbReference>
<dbReference type="PANTHER" id="PTHR47197">
    <property type="entry name" value="PROTEIN NIRF"/>
    <property type="match status" value="1"/>
</dbReference>
<proteinExistence type="predicted"/>
<keyword evidence="2" id="KW-1185">Reference proteome</keyword>
<reference evidence="1 2" key="1">
    <citation type="submission" date="2020-04" db="EMBL/GenBank/DDBJ databases">
        <title>Draft genome of Pyxidicoccus fallax type strain.</title>
        <authorList>
            <person name="Whitworth D.E."/>
        </authorList>
    </citation>
    <scope>NUCLEOTIDE SEQUENCE [LARGE SCALE GENOMIC DNA]</scope>
    <source>
        <strain evidence="1 2">DSM 14698</strain>
    </source>
</reference>
<dbReference type="Proteomes" id="UP000518300">
    <property type="component" value="Unassembled WGS sequence"/>
</dbReference>
<dbReference type="EMBL" id="JABBJJ010000070">
    <property type="protein sequence ID" value="NMO16522.1"/>
    <property type="molecule type" value="Genomic_DNA"/>
</dbReference>
<dbReference type="Gene3D" id="2.130.10.10">
    <property type="entry name" value="YVTN repeat-like/Quinoprotein amine dehydrogenase"/>
    <property type="match status" value="1"/>
</dbReference>
<gene>
    <name evidence="1" type="ORF">HG543_16890</name>
</gene>
<dbReference type="RefSeq" id="WP_169345813.1">
    <property type="nucleotide sequence ID" value="NZ_JABBJJ010000070.1"/>
</dbReference>
<comment type="caution">
    <text evidence="1">The sequence shown here is derived from an EMBL/GenBank/DDBJ whole genome shotgun (WGS) entry which is preliminary data.</text>
</comment>
<protein>
    <submittedName>
        <fullName evidence="1">YncE family protein</fullName>
    </submittedName>
</protein>
<organism evidence="1 2">
    <name type="scientific">Pyxidicoccus fallax</name>
    <dbReference type="NCBI Taxonomy" id="394095"/>
    <lineage>
        <taxon>Bacteria</taxon>
        <taxon>Pseudomonadati</taxon>
        <taxon>Myxococcota</taxon>
        <taxon>Myxococcia</taxon>
        <taxon>Myxococcales</taxon>
        <taxon>Cystobacterineae</taxon>
        <taxon>Myxococcaceae</taxon>
        <taxon>Pyxidicoccus</taxon>
    </lineage>
</organism>
<dbReference type="InterPro" id="IPR011048">
    <property type="entry name" value="Haem_d1_sf"/>
</dbReference>
<name>A0A848LE87_9BACT</name>
<evidence type="ECO:0000313" key="2">
    <source>
        <dbReference type="Proteomes" id="UP000518300"/>
    </source>
</evidence>
<dbReference type="AlphaFoldDB" id="A0A848LE87"/>
<dbReference type="Pfam" id="PF02239">
    <property type="entry name" value="Cytochrom_D1"/>
    <property type="match status" value="1"/>
</dbReference>
<sequence>MMRRTSAFHPLLKSGGGWVLLGFLLLAGAGAWLGLSRSTPPATASSLRAVHAGVAVELTVEPVEPSRRGQPPLAGEEVSFRVKVTDAATGAPYPRVYPAAWVDARRPGERTDGKACPEKVSSFLSGGLLGAGAQDLNLYQVLVLNKDATLSVVDPRFGFGGSRLLGLVSLRSPGADWVLTGDDSKLFVSMPDSDRVAVVDPVTHRVSSELELAPRPSRLALQPDEGYLWVLGEGTADEPSVTVVSVASLSVVARLRMGAGAHQIAFSDDSRFAFITNREPGTVSVVDVRTLKVVKELSTGRAPGSVAFSRGARAAYVAHADGTIAVVDAERPQVLARITAEEGLGQLAFEKTGRYGFVLNPERDTVQIIDSATNRIIQSGRLERGPDEISFTEGLAYVRHRGHETVLMIPLDQVGTEGRPIAVVDFPGGQLAPGAAALAPAIVPAPGAAAVLVANAADKVIYYYKEGMAAPMGSFSAYDREPRAVRVLDRSLRERSAGVYETTARLRGPGVHDVAVLIDSPRVIHCFPLHVADNPALAKEEREGVAVEPLLPDTVQAGQTARLRFRLKDKATQAPRAEVGEVTVLAYQAAGNWHTRKVARPEADGTYGVDLVPPRPGVYFLALEAPSLGMKLDAAQDLTLIAEGGTP</sequence>
<evidence type="ECO:0000313" key="1">
    <source>
        <dbReference type="EMBL" id="NMO16522.1"/>
    </source>
</evidence>